<feature type="region of interest" description="Disordered" evidence="2">
    <location>
        <begin position="1"/>
        <end position="39"/>
    </location>
</feature>
<feature type="compositionally biased region" description="Basic and acidic residues" evidence="2">
    <location>
        <begin position="19"/>
        <end position="30"/>
    </location>
</feature>
<evidence type="ECO:0000256" key="2">
    <source>
        <dbReference type="SAM" id="MobiDB-lite"/>
    </source>
</evidence>
<evidence type="ECO:0000256" key="1">
    <source>
        <dbReference type="SAM" id="Coils"/>
    </source>
</evidence>
<feature type="coiled-coil region" evidence="1">
    <location>
        <begin position="164"/>
        <end position="195"/>
    </location>
</feature>
<dbReference type="EMBL" id="MN740294">
    <property type="protein sequence ID" value="QHT98621.1"/>
    <property type="molecule type" value="Genomic_DNA"/>
</dbReference>
<protein>
    <submittedName>
        <fullName evidence="3">Uncharacterized protein</fullName>
    </submittedName>
</protein>
<dbReference type="Pfam" id="PF19150">
    <property type="entry name" value="DUF5832"/>
    <property type="match status" value="1"/>
</dbReference>
<accession>A0A6C0IZ38</accession>
<proteinExistence type="predicted"/>
<sequence length="305" mass="35652">MSSKKSHPEWTKENSLTSPEDRDKENKWRPEQSSVQISEEEVNDAMKELNNTQYIEKFPKLDRTYQDPQVPMQNIGLVSFVPAKGAVPNQNGVYGFAKLRGNYATNTEADQRAEFLIRYADSYHQIYHTYVGRPFPLTISSDYSAETTEIDIRKETVQAVSSSVKDKKEEEQKVMREIKEREENLLEESKKAKEDDGTKDIEVDPYENYITLSVKKAQLSWTFKEHLTKMKEVREFIIKTRAELKDLDQEYPEFAGKYLDKYMQARKDAGIDESTEDLNDNFMNFMVEEKMIPTIDTDEKLPEFE</sequence>
<evidence type="ECO:0000313" key="3">
    <source>
        <dbReference type="EMBL" id="QHT98621.1"/>
    </source>
</evidence>
<dbReference type="InterPro" id="IPR043872">
    <property type="entry name" value="DUF5832"/>
</dbReference>
<feature type="compositionally biased region" description="Basic and acidic residues" evidence="2">
    <location>
        <begin position="1"/>
        <end position="12"/>
    </location>
</feature>
<keyword evidence="1" id="KW-0175">Coiled coil</keyword>
<reference evidence="3" key="1">
    <citation type="journal article" date="2020" name="Nature">
        <title>Giant virus diversity and host interactions through global metagenomics.</title>
        <authorList>
            <person name="Schulz F."/>
            <person name="Roux S."/>
            <person name="Paez-Espino D."/>
            <person name="Jungbluth S."/>
            <person name="Walsh D.A."/>
            <person name="Denef V.J."/>
            <person name="McMahon K.D."/>
            <person name="Konstantinidis K.T."/>
            <person name="Eloe-Fadrosh E.A."/>
            <person name="Kyrpides N.C."/>
            <person name="Woyke T."/>
        </authorList>
    </citation>
    <scope>NUCLEOTIDE SEQUENCE</scope>
    <source>
        <strain evidence="3">GVMAG-M-3300025676-16</strain>
    </source>
</reference>
<organism evidence="3">
    <name type="scientific">viral metagenome</name>
    <dbReference type="NCBI Taxonomy" id="1070528"/>
    <lineage>
        <taxon>unclassified sequences</taxon>
        <taxon>metagenomes</taxon>
        <taxon>organismal metagenomes</taxon>
    </lineage>
</organism>
<name>A0A6C0IZ38_9ZZZZ</name>
<dbReference type="AlphaFoldDB" id="A0A6C0IZ38"/>